<organism evidence="4 5">
    <name type="scientific">Salinicoccus jeotgali</name>
    <dbReference type="NCBI Taxonomy" id="381634"/>
    <lineage>
        <taxon>Bacteria</taxon>
        <taxon>Bacillati</taxon>
        <taxon>Bacillota</taxon>
        <taxon>Bacilli</taxon>
        <taxon>Bacillales</taxon>
        <taxon>Staphylococcaceae</taxon>
        <taxon>Salinicoccus</taxon>
    </lineage>
</organism>
<keyword evidence="3" id="KW-0472">Membrane</keyword>
<keyword evidence="1" id="KW-0175">Coiled coil</keyword>
<keyword evidence="3" id="KW-0812">Transmembrane</keyword>
<feature type="transmembrane region" description="Helical" evidence="3">
    <location>
        <begin position="42"/>
        <end position="62"/>
    </location>
</feature>
<reference evidence="5" key="1">
    <citation type="journal article" date="2019" name="Int. J. Syst. Evol. Microbiol.">
        <title>The Global Catalogue of Microorganisms (GCM) 10K type strain sequencing project: providing services to taxonomists for standard genome sequencing and annotation.</title>
        <authorList>
            <consortium name="The Broad Institute Genomics Platform"/>
            <consortium name="The Broad Institute Genome Sequencing Center for Infectious Disease"/>
            <person name="Wu L."/>
            <person name="Ma J."/>
        </authorList>
    </citation>
    <scope>NUCLEOTIDE SEQUENCE [LARGE SCALE GENOMIC DNA]</scope>
    <source>
        <strain evidence="5">JCM 16981</strain>
    </source>
</reference>
<keyword evidence="3" id="KW-1133">Transmembrane helix</keyword>
<protein>
    <recommendedName>
        <fullName evidence="6">Conjugal transfer protein</fullName>
    </recommendedName>
</protein>
<keyword evidence="5" id="KW-1185">Reference proteome</keyword>
<feature type="coiled-coil region" evidence="1">
    <location>
        <begin position="65"/>
        <end position="96"/>
    </location>
</feature>
<evidence type="ECO:0000313" key="5">
    <source>
        <dbReference type="Proteomes" id="UP001500920"/>
    </source>
</evidence>
<sequence length="375" mass="43803">MINFAKNRGNEENKTQKEPKNPKQSINGERKIKLSKHMIQRIVSWAIISLILLSIFFNVVFFSKYHNISNDVQVQKEEIEQELNKVEENKAYSSDKVIHFTKEFLREYISISEDDETRNSQAQLLETYFYDGFDVNTLYNVNDFNGSRTLKSIEYVEKSVDEKNIIDVVFEITYDLTSIENFSDEEKTQLESEIRAEVKKDDDIKDKKVDEEVAKRMKKEEEERTSTDEHTTMIKVPIMAKNKGYAVIEKPKEIDTKLVADVSEDDVTEREYKGEELTQSDISEFKTTLNDFFTAYGKDNENVRLISNFDGGIGEKELVEFNVLKAFSFNEKDQSKITAVVDVKYQDENTNLITTNNYTVTLLYYDDRYIVDNIE</sequence>
<dbReference type="Pfam" id="PF12642">
    <property type="entry name" value="TpcC"/>
    <property type="match status" value="1"/>
</dbReference>
<name>A0ABP7E3W6_9STAP</name>
<dbReference type="RefSeq" id="WP_344700577.1">
    <property type="nucleotide sequence ID" value="NZ_BAABCK010000001.1"/>
</dbReference>
<accession>A0ABP7E3W6</accession>
<gene>
    <name evidence="4" type="ORF">GCM10022378_00130</name>
</gene>
<evidence type="ECO:0008006" key="6">
    <source>
        <dbReference type="Google" id="ProtNLM"/>
    </source>
</evidence>
<feature type="region of interest" description="Disordered" evidence="2">
    <location>
        <begin position="1"/>
        <end position="29"/>
    </location>
</feature>
<evidence type="ECO:0000256" key="3">
    <source>
        <dbReference type="SAM" id="Phobius"/>
    </source>
</evidence>
<dbReference type="Proteomes" id="UP001500920">
    <property type="component" value="Unassembled WGS sequence"/>
</dbReference>
<dbReference type="EMBL" id="BAABCK010000001">
    <property type="protein sequence ID" value="GAA3713212.1"/>
    <property type="molecule type" value="Genomic_DNA"/>
</dbReference>
<evidence type="ECO:0000313" key="4">
    <source>
        <dbReference type="EMBL" id="GAA3713212.1"/>
    </source>
</evidence>
<dbReference type="InterPro" id="IPR024735">
    <property type="entry name" value="TcpC"/>
</dbReference>
<evidence type="ECO:0000256" key="2">
    <source>
        <dbReference type="SAM" id="MobiDB-lite"/>
    </source>
</evidence>
<proteinExistence type="predicted"/>
<evidence type="ECO:0000256" key="1">
    <source>
        <dbReference type="SAM" id="Coils"/>
    </source>
</evidence>
<comment type="caution">
    <text evidence="4">The sequence shown here is derived from an EMBL/GenBank/DDBJ whole genome shotgun (WGS) entry which is preliminary data.</text>
</comment>
<dbReference type="Gene3D" id="3.10.450.540">
    <property type="match status" value="1"/>
</dbReference>
<feature type="compositionally biased region" description="Basic and acidic residues" evidence="2">
    <location>
        <begin position="8"/>
        <end position="21"/>
    </location>
</feature>